<protein>
    <submittedName>
        <fullName evidence="2">High mobility group nucleosome-binding domain-containing protein 5-like</fullName>
    </submittedName>
</protein>
<evidence type="ECO:0000313" key="3">
    <source>
        <dbReference type="Proteomes" id="UP001165289"/>
    </source>
</evidence>
<gene>
    <name evidence="2" type="ORF">LOD99_3741</name>
</gene>
<keyword evidence="3" id="KW-1185">Reference proteome</keyword>
<feature type="compositionally biased region" description="Basic and acidic residues" evidence="1">
    <location>
        <begin position="61"/>
        <end position="72"/>
    </location>
</feature>
<evidence type="ECO:0000256" key="1">
    <source>
        <dbReference type="SAM" id="MobiDB-lite"/>
    </source>
</evidence>
<evidence type="ECO:0000313" key="2">
    <source>
        <dbReference type="EMBL" id="KAI6653216.1"/>
    </source>
</evidence>
<name>A0AAV7JYY2_9METZ</name>
<dbReference type="AlphaFoldDB" id="A0AAV7JYY2"/>
<feature type="compositionally biased region" description="Basic and acidic residues" evidence="1">
    <location>
        <begin position="35"/>
        <end position="50"/>
    </location>
</feature>
<feature type="compositionally biased region" description="Polar residues" evidence="1">
    <location>
        <begin position="1"/>
        <end position="17"/>
    </location>
</feature>
<comment type="caution">
    <text evidence="2">The sequence shown here is derived from an EMBL/GenBank/DDBJ whole genome shotgun (WGS) entry which is preliminary data.</text>
</comment>
<reference evidence="2 3" key="1">
    <citation type="journal article" date="2023" name="BMC Biol.">
        <title>The compact genome of the sponge Oopsacas minuta (Hexactinellida) is lacking key metazoan core genes.</title>
        <authorList>
            <person name="Santini S."/>
            <person name="Schenkelaars Q."/>
            <person name="Jourda C."/>
            <person name="Duchesne M."/>
            <person name="Belahbib H."/>
            <person name="Rocher C."/>
            <person name="Selva M."/>
            <person name="Riesgo A."/>
            <person name="Vervoort M."/>
            <person name="Leys S.P."/>
            <person name="Kodjabachian L."/>
            <person name="Le Bivic A."/>
            <person name="Borchiellini C."/>
            <person name="Claverie J.M."/>
            <person name="Renard E."/>
        </authorList>
    </citation>
    <scope>NUCLEOTIDE SEQUENCE [LARGE SCALE GENOMIC DNA]</scope>
    <source>
        <strain evidence="2">SPO-2</strain>
    </source>
</reference>
<dbReference type="Proteomes" id="UP001165289">
    <property type="component" value="Unassembled WGS sequence"/>
</dbReference>
<feature type="compositionally biased region" description="Polar residues" evidence="1">
    <location>
        <begin position="128"/>
        <end position="139"/>
    </location>
</feature>
<proteinExistence type="predicted"/>
<organism evidence="2 3">
    <name type="scientific">Oopsacas minuta</name>
    <dbReference type="NCBI Taxonomy" id="111878"/>
    <lineage>
        <taxon>Eukaryota</taxon>
        <taxon>Metazoa</taxon>
        <taxon>Porifera</taxon>
        <taxon>Hexactinellida</taxon>
        <taxon>Hexasterophora</taxon>
        <taxon>Lyssacinosida</taxon>
        <taxon>Leucopsacidae</taxon>
        <taxon>Oopsacas</taxon>
    </lineage>
</organism>
<dbReference type="EMBL" id="JAKMXF010000288">
    <property type="protein sequence ID" value="KAI6653216.1"/>
    <property type="molecule type" value="Genomic_DNA"/>
</dbReference>
<feature type="region of interest" description="Disordered" evidence="1">
    <location>
        <begin position="1"/>
        <end position="204"/>
    </location>
</feature>
<sequence>MATEKTPTIPQTETDTNGADKPKLGRAGTMQVTAEEGKEFLEGQSLEKTRGATATLQDAIKQSETDNDKDTDANGSDKPSLARATTIQATTEAAKDILGDEVREKTRKQTREERVSASSSQENDKTPLQRTTTMSQTAQEGAALLGEENFGKTRSQTQKAQTPTKAPKRTAPTPAEGEDVPKKSKTDSSSDEQTADKPPIPAEI</sequence>
<accession>A0AAV7JYY2</accession>
<feature type="compositionally biased region" description="Basic and acidic residues" evidence="1">
    <location>
        <begin position="179"/>
        <end position="188"/>
    </location>
</feature>
<feature type="compositionally biased region" description="Low complexity" evidence="1">
    <location>
        <begin position="159"/>
        <end position="175"/>
    </location>
</feature>
<feature type="compositionally biased region" description="Basic and acidic residues" evidence="1">
    <location>
        <begin position="93"/>
        <end position="115"/>
    </location>
</feature>